<dbReference type="InterPro" id="IPR002941">
    <property type="entry name" value="DNA_methylase_N4/N6"/>
</dbReference>
<keyword evidence="7" id="KW-1185">Reference proteome</keyword>
<evidence type="ECO:0000256" key="4">
    <source>
        <dbReference type="SAM" id="MobiDB-lite"/>
    </source>
</evidence>
<name>A0A564ZFB8_9BACT</name>
<evidence type="ECO:0000256" key="1">
    <source>
        <dbReference type="ARBA" id="ARBA00022603"/>
    </source>
</evidence>
<dbReference type="InterPro" id="IPR029063">
    <property type="entry name" value="SAM-dependent_MTases_sf"/>
</dbReference>
<dbReference type="SUPFAM" id="SSF53335">
    <property type="entry name" value="S-adenosyl-L-methionine-dependent methyltransferases"/>
    <property type="match status" value="1"/>
</dbReference>
<dbReference type="Proteomes" id="UP000334340">
    <property type="component" value="Unassembled WGS sequence"/>
</dbReference>
<protein>
    <submittedName>
        <fullName evidence="6">Adenine specific DNA methylase Mod</fullName>
    </submittedName>
</protein>
<dbReference type="Pfam" id="PF01555">
    <property type="entry name" value="N6_N4_Mtase"/>
    <property type="match status" value="1"/>
</dbReference>
<evidence type="ECO:0000259" key="5">
    <source>
        <dbReference type="Pfam" id="PF01555"/>
    </source>
</evidence>
<reference evidence="6 7" key="1">
    <citation type="submission" date="2019-07" db="EMBL/GenBank/DDBJ databases">
        <authorList>
            <person name="Cremers G."/>
        </authorList>
    </citation>
    <scope>NUCLEOTIDE SEQUENCE [LARGE SCALE GENOMIC DNA]</scope>
</reference>
<dbReference type="Gene3D" id="3.40.50.150">
    <property type="entry name" value="Vaccinia Virus protein VP39"/>
    <property type="match status" value="1"/>
</dbReference>
<evidence type="ECO:0000256" key="3">
    <source>
        <dbReference type="ARBA" id="ARBA00022691"/>
    </source>
</evidence>
<feature type="compositionally biased region" description="Basic and acidic residues" evidence="4">
    <location>
        <begin position="479"/>
        <end position="501"/>
    </location>
</feature>
<evidence type="ECO:0000313" key="6">
    <source>
        <dbReference type="EMBL" id="VUZ83836.1"/>
    </source>
</evidence>
<dbReference type="AlphaFoldDB" id="A0A564ZFB8"/>
<dbReference type="GO" id="GO:0008170">
    <property type="term" value="F:N-methyltransferase activity"/>
    <property type="evidence" value="ECO:0007669"/>
    <property type="project" value="InterPro"/>
</dbReference>
<dbReference type="InterPro" id="IPR002295">
    <property type="entry name" value="N4/N6-MTase_EcoPI_Mod-like"/>
</dbReference>
<keyword evidence="3" id="KW-0949">S-adenosyl-L-methionine</keyword>
<feature type="region of interest" description="Disordered" evidence="4">
    <location>
        <begin position="479"/>
        <end position="509"/>
    </location>
</feature>
<feature type="domain" description="DNA methylase N-4/N-6" evidence="5">
    <location>
        <begin position="121"/>
        <end position="431"/>
    </location>
</feature>
<organism evidence="6 7">
    <name type="scientific">Candidatus Methylomirabilis lanthanidiphila</name>
    <dbReference type="NCBI Taxonomy" id="2211376"/>
    <lineage>
        <taxon>Bacteria</taxon>
        <taxon>Candidatus Methylomirabilota</taxon>
        <taxon>Candidatus Methylomirabilia</taxon>
        <taxon>Candidatus Methylomirabilales</taxon>
        <taxon>Candidatus Methylomirabilaceae</taxon>
        <taxon>Candidatus Methylomirabilis</taxon>
    </lineage>
</organism>
<dbReference type="PRINTS" id="PR00506">
    <property type="entry name" value="D21N6MTFRASE"/>
</dbReference>
<sequence length="685" mass="76150">MKKLTADDPESRSPDIVAENVAQLKALFPELVTEGPNGVSVNVDVLKQLVGDKTVTDADEKYGLNWHGKRRARQLALTPSTGTLRPGPEESVDWNTTQNLMIEGDNLEVLKLLQKSYAGKVKLIYIDQPYNTGKDFVYPDDYRDNIKNYLELTGQVDGGRKITSNTESSGRFHTNWLNMMYPRLRLARNLLKPDGAIFVSIADQEIQNLRIVMNELFGEENFVATVIWQKVFSPKNSARHFSEDHDYIVVYARSAEAWAPRLLPRTDEMEARYSNPDNDSRGPWTSGDLSARNYYGEGTYPVTCPSGRVIDGPPSGRYWVIAKGKFDELDRDGRIWWGADGNNMPRLKRFLSEVKAGRVPQTLWTYDEVGHTQEAKKELLARVEFPNSDVVFDTPKPTRLIRRILQLGTAPEGDDIVLDFFAGTGTTMDATFAQNAEDGGKRRCILVQLPEPLPGGEAAGLSTIADITKERLRRAGKKIREEIGGRSQETEVRRKELEGKKGKAKQAQGSLLAEAPVDPLLAPDSSLLTSDPSPDLGFRVFKLDSSNIRAWEPDRGNLDQSLLDAVEHLKTDRTEADILYELLLKLGLDLCVPIEKKEVRSEELEGSSHTVHAIGAGALMACLSERIPQADVERLGLAIVEWHTALAPAGDTTCVFRDSAFADDVAKTNLAAILEQHGIAKVRSI</sequence>
<evidence type="ECO:0000313" key="7">
    <source>
        <dbReference type="Proteomes" id="UP000334340"/>
    </source>
</evidence>
<dbReference type="EMBL" id="CABIKM010000003">
    <property type="protein sequence ID" value="VUZ83836.1"/>
    <property type="molecule type" value="Genomic_DNA"/>
</dbReference>
<gene>
    <name evidence="6" type="ORF">MELA_00194</name>
</gene>
<evidence type="ECO:0000256" key="2">
    <source>
        <dbReference type="ARBA" id="ARBA00022679"/>
    </source>
</evidence>
<dbReference type="PIRSF" id="PIRSF015855">
    <property type="entry name" value="TypeIII_Mtase_mKpnI"/>
    <property type="match status" value="1"/>
</dbReference>
<keyword evidence="2" id="KW-0808">Transferase</keyword>
<keyword evidence="1 6" id="KW-0489">Methyltransferase</keyword>
<proteinExistence type="predicted"/>
<dbReference type="GO" id="GO:0003677">
    <property type="term" value="F:DNA binding"/>
    <property type="evidence" value="ECO:0007669"/>
    <property type="project" value="InterPro"/>
</dbReference>
<accession>A0A564ZFB8</accession>
<dbReference type="GO" id="GO:0032259">
    <property type="term" value="P:methylation"/>
    <property type="evidence" value="ECO:0007669"/>
    <property type="project" value="UniProtKB-KW"/>
</dbReference>